<evidence type="ECO:0000256" key="1">
    <source>
        <dbReference type="SAM" id="MobiDB-lite"/>
    </source>
</evidence>
<feature type="non-terminal residue" evidence="2">
    <location>
        <position position="1"/>
    </location>
</feature>
<dbReference type="Proteomes" id="UP000789342">
    <property type="component" value="Unassembled WGS sequence"/>
</dbReference>
<proteinExistence type="predicted"/>
<comment type="caution">
    <text evidence="2">The sequence shown here is derived from an EMBL/GenBank/DDBJ whole genome shotgun (WGS) entry which is preliminary data.</text>
</comment>
<organism evidence="2 3">
    <name type="scientific">Acaulospora morrowiae</name>
    <dbReference type="NCBI Taxonomy" id="94023"/>
    <lineage>
        <taxon>Eukaryota</taxon>
        <taxon>Fungi</taxon>
        <taxon>Fungi incertae sedis</taxon>
        <taxon>Mucoromycota</taxon>
        <taxon>Glomeromycotina</taxon>
        <taxon>Glomeromycetes</taxon>
        <taxon>Diversisporales</taxon>
        <taxon>Acaulosporaceae</taxon>
        <taxon>Acaulospora</taxon>
    </lineage>
</organism>
<feature type="region of interest" description="Disordered" evidence="1">
    <location>
        <begin position="1"/>
        <end position="27"/>
    </location>
</feature>
<feature type="compositionally biased region" description="Acidic residues" evidence="1">
    <location>
        <begin position="1"/>
        <end position="21"/>
    </location>
</feature>
<gene>
    <name evidence="2" type="ORF">AMORRO_LOCUS13975</name>
</gene>
<dbReference type="EMBL" id="CAJVPV010025980">
    <property type="protein sequence ID" value="CAG8730414.1"/>
    <property type="molecule type" value="Genomic_DNA"/>
</dbReference>
<evidence type="ECO:0000313" key="2">
    <source>
        <dbReference type="EMBL" id="CAG8730414.1"/>
    </source>
</evidence>
<reference evidence="2" key="1">
    <citation type="submission" date="2021-06" db="EMBL/GenBank/DDBJ databases">
        <authorList>
            <person name="Kallberg Y."/>
            <person name="Tangrot J."/>
            <person name="Rosling A."/>
        </authorList>
    </citation>
    <scope>NUCLEOTIDE SEQUENCE</scope>
    <source>
        <strain evidence="2">CL551</strain>
    </source>
</reference>
<dbReference type="AlphaFoldDB" id="A0A9N9IE42"/>
<protein>
    <submittedName>
        <fullName evidence="2">5365_t:CDS:1</fullName>
    </submittedName>
</protein>
<name>A0A9N9IE42_9GLOM</name>
<dbReference type="OrthoDB" id="27483at2759"/>
<keyword evidence="3" id="KW-1185">Reference proteome</keyword>
<sequence>AVYEVDSDTIEDDSEDSDDEFPERRHKTNHDYGLSYCNRKVLLVGDEFIGGGNEYEDERSEYQIIKQECDARIRREIIWCNRPSEWNEASTYIAYGNEATSASIYVAGALLVNVPSWDVRKKNENLLH</sequence>
<accession>A0A9N9IE42</accession>
<evidence type="ECO:0000313" key="3">
    <source>
        <dbReference type="Proteomes" id="UP000789342"/>
    </source>
</evidence>